<reference evidence="2 3" key="1">
    <citation type="submission" date="2016-10" db="EMBL/GenBank/DDBJ databases">
        <authorList>
            <person name="de Groot N.N."/>
        </authorList>
    </citation>
    <scope>NUCLEOTIDE SEQUENCE [LARGE SCALE GENOMIC DNA]</scope>
    <source>
        <strain evidence="2 3">BS3662</strain>
    </source>
</reference>
<dbReference type="NCBIfam" id="TIGR03696">
    <property type="entry name" value="Rhs_assc_core"/>
    <property type="match status" value="1"/>
</dbReference>
<dbReference type="Gene3D" id="2.180.10.10">
    <property type="entry name" value="RHS repeat-associated core"/>
    <property type="match status" value="1"/>
</dbReference>
<name>A0A1H5MMW1_9PSED</name>
<evidence type="ECO:0000313" key="3">
    <source>
        <dbReference type="Proteomes" id="UP000198985"/>
    </source>
</evidence>
<gene>
    <name evidence="2" type="ORF">SAMN04490194_4855</name>
</gene>
<evidence type="ECO:0000313" key="2">
    <source>
        <dbReference type="EMBL" id="SEE89738.1"/>
    </source>
</evidence>
<dbReference type="InterPro" id="IPR022385">
    <property type="entry name" value="Rhs_assc_core"/>
</dbReference>
<feature type="compositionally biased region" description="Low complexity" evidence="1">
    <location>
        <begin position="715"/>
        <end position="737"/>
    </location>
</feature>
<accession>A0A1H5MMW1</accession>
<dbReference type="InterPro" id="IPR050708">
    <property type="entry name" value="T6SS_VgrG/RHS"/>
</dbReference>
<sequence length="920" mass="103120">MISGVHSQTPHVGVIDNRGLSVRQVAYWRRDAAELSPVALVTAQQHDVAGRLVAQRDPRFLAPGSRPNVAMVYSLSGAALCTESRDAGWRLGLPDGTGQMREHWDGRGSHWQNEYDVQQRLTAVHEHMQGSTVRTVERLTYADNTDEFAERNQCGQLIRHDDRAGVVWLDQQALGGGVIRQRQRFLPDQAEVLPHWPVVEAERDALLQPGADYITASRFGPLGQVLEQTDAGGHRQHFYLDRAGQLQRIDLILASQGLKPLLKAASYNAEGQLLTQVTGNDVTSSATYEAASGRLKRLTATTLESVRLQDLRYEYDPVGNILRLLDHTQPVTFFANQRVEAANTFSYDSLYQLICATGRETANAGQNPGLPELIIPGPIDPDRLLNYTEHYEYDAVGNRTRLRHVSDKNPFRQQLRVDPQSNRALPWNEGDDEPDYRRDFDANGNLQRLVPGARPMTWDALNQLQSVTTVRRPTAVDDAEWYRYDAGGERVVKFSTQQARAVAHRRVVHYLPELEVRTTDDDEELQVICVALARGSVRCLHWVKGKPVDIDADQLRYSVDDHVGSCSLELDKDAGVISHEGYYPFGGTAWWAARSRVDADYKTVRYSGKERDACGLYYYGFRYYAPWLGRWVSPDPAGSIDGLNFYRFCGNNPICRIDPDGRMWQPYDDEFLDEFVIVEPDLRAAFGLPPIVQSASEQDDDESMDYQDSPTASLGSNSPEEAAPESPGSPESTAPETAEQHTVLDILNNGTDPDQQPYRLNNRNLLVRDDFGGKVYRVSRRPPNEIELNGFNPSHDFTAIPNMLEKLSREHDQEALIVSEALEGVMFYAIQGGGDYYFYELDATGVSGVSLLENLVLNNQGMLEHLGQTTDVSPSNQTGLANGMHEAHLNYDELMNHAVPIRSLGLLSNEMAHFRNTLNR</sequence>
<dbReference type="Proteomes" id="UP000198985">
    <property type="component" value="Unassembled WGS sequence"/>
</dbReference>
<organism evidence="2 3">
    <name type="scientific">Pseudomonas migulae</name>
    <dbReference type="NCBI Taxonomy" id="78543"/>
    <lineage>
        <taxon>Bacteria</taxon>
        <taxon>Pseudomonadati</taxon>
        <taxon>Pseudomonadota</taxon>
        <taxon>Gammaproteobacteria</taxon>
        <taxon>Pseudomonadales</taxon>
        <taxon>Pseudomonadaceae</taxon>
        <taxon>Pseudomonas</taxon>
    </lineage>
</organism>
<dbReference type="PANTHER" id="PTHR32305">
    <property type="match status" value="1"/>
</dbReference>
<dbReference type="AlphaFoldDB" id="A0A1H5MMW1"/>
<dbReference type="EMBL" id="FNTY01000002">
    <property type="protein sequence ID" value="SEE89738.1"/>
    <property type="molecule type" value="Genomic_DNA"/>
</dbReference>
<protein>
    <submittedName>
        <fullName evidence="2">Insecticidal toxin complex protein TccC</fullName>
    </submittedName>
</protein>
<dbReference type="PANTHER" id="PTHR32305:SF15">
    <property type="entry name" value="PROTEIN RHSA-RELATED"/>
    <property type="match status" value="1"/>
</dbReference>
<proteinExistence type="predicted"/>
<feature type="region of interest" description="Disordered" evidence="1">
    <location>
        <begin position="695"/>
        <end position="739"/>
    </location>
</feature>
<evidence type="ECO:0000256" key="1">
    <source>
        <dbReference type="SAM" id="MobiDB-lite"/>
    </source>
</evidence>